<dbReference type="EC" id="2.3.1.39" evidence="1 6"/>
<dbReference type="PATRIC" id="fig|658445.3.peg.717"/>
<evidence type="ECO:0000313" key="9">
    <source>
        <dbReference type="EMBL" id="AJR05687.1"/>
    </source>
</evidence>
<reference evidence="9 10" key="1">
    <citation type="submission" date="2013-05" db="EMBL/GenBank/DDBJ databases">
        <title>Complete genome sequence of the lipase-producing bacterium Photobacterium gaetbulicola Gung47.</title>
        <authorList>
            <person name="Kim Y.-O."/>
        </authorList>
    </citation>
    <scope>NUCLEOTIDE SEQUENCE [LARGE SCALE GENOMIC DNA]</scope>
    <source>
        <strain evidence="9 10">Gung47</strain>
    </source>
</reference>
<dbReference type="InterPro" id="IPR014043">
    <property type="entry name" value="Acyl_transferase_dom"/>
</dbReference>
<evidence type="ECO:0000256" key="6">
    <source>
        <dbReference type="PIRNR" id="PIRNR000446"/>
    </source>
</evidence>
<dbReference type="Proteomes" id="UP000032303">
    <property type="component" value="Chromosome 1"/>
</dbReference>
<feature type="domain" description="Malonyl-CoA:ACP transacylase (MAT)" evidence="8">
    <location>
        <begin position="5"/>
        <end position="282"/>
    </location>
</feature>
<keyword evidence="3 6" id="KW-0808">Transferase</keyword>
<dbReference type="PANTHER" id="PTHR42681:SF1">
    <property type="entry name" value="MALONYL-COA-ACYL CARRIER PROTEIN TRANSACYLASE, MITOCHONDRIAL"/>
    <property type="match status" value="1"/>
</dbReference>
<dbReference type="InterPro" id="IPR016035">
    <property type="entry name" value="Acyl_Trfase/lysoPLipase"/>
</dbReference>
<dbReference type="AlphaFoldDB" id="A0A0C5WHN8"/>
<dbReference type="GO" id="GO:0004314">
    <property type="term" value="F:[acyl-carrier-protein] S-malonyltransferase activity"/>
    <property type="evidence" value="ECO:0007669"/>
    <property type="project" value="UniProtKB-EC"/>
</dbReference>
<dbReference type="SMART" id="SM00827">
    <property type="entry name" value="PKS_AT"/>
    <property type="match status" value="1"/>
</dbReference>
<dbReference type="EMBL" id="CP005973">
    <property type="protein sequence ID" value="AJR05687.1"/>
    <property type="molecule type" value="Genomic_DNA"/>
</dbReference>
<sequence>MTVYMFPGQGSQYKGMGKDLFDKYPEFLDKADSFLGYSVRDLCLDDIGDKLNNTQYTQPALFVVSALSYLNEVELTGVIPDYVIGHSVGEYSALFASGLLDFETAIRLVIKRGQLMSKAENGAMAAIIGLNKDKVNKILKQNKINSVWVANDNSSLQVVISGEQQIVPELSSLFLNNGATYFVPLKVSGAFHSPLMKTAKDEFTHALDEARLNSICIPAISNVNARPYAKQRVKLLLSEQITGQVRWLESIEYLLSIGEFEFKELGPGSVLTKLVNNIKNEYKVSACQ</sequence>
<keyword evidence="4 6" id="KW-0012">Acyltransferase</keyword>
<dbReference type="InterPro" id="IPR024925">
    <property type="entry name" value="Malonyl_CoA-ACP_transAc"/>
</dbReference>
<evidence type="ECO:0000259" key="8">
    <source>
        <dbReference type="SMART" id="SM00827"/>
    </source>
</evidence>
<dbReference type="HOGENOM" id="CLU_030558_1_3_6"/>
<evidence type="ECO:0000256" key="3">
    <source>
        <dbReference type="ARBA" id="ARBA00022679"/>
    </source>
</evidence>
<accession>A0A0C5WHN8</accession>
<evidence type="ECO:0000256" key="5">
    <source>
        <dbReference type="ARBA" id="ARBA00048462"/>
    </source>
</evidence>
<dbReference type="InterPro" id="IPR016036">
    <property type="entry name" value="Malonyl_transacylase_ACP-bd"/>
</dbReference>
<evidence type="ECO:0000256" key="4">
    <source>
        <dbReference type="ARBA" id="ARBA00023315"/>
    </source>
</evidence>
<dbReference type="Gene3D" id="3.40.366.10">
    <property type="entry name" value="Malonyl-Coenzyme A Acyl Carrier Protein, domain 2"/>
    <property type="match status" value="1"/>
</dbReference>
<protein>
    <recommendedName>
        <fullName evidence="2 6">Malonyl CoA-acyl carrier protein transacylase</fullName>
        <ecNumber evidence="1 6">2.3.1.39</ecNumber>
    </recommendedName>
</protein>
<dbReference type="PIRSF" id="PIRSF000446">
    <property type="entry name" value="Mct"/>
    <property type="match status" value="1"/>
</dbReference>
<dbReference type="OrthoDB" id="9808564at2"/>
<dbReference type="STRING" id="658445.H744_1c0662"/>
<organism evidence="9 10">
    <name type="scientific">Photobacterium gaetbulicola Gung47</name>
    <dbReference type="NCBI Taxonomy" id="658445"/>
    <lineage>
        <taxon>Bacteria</taxon>
        <taxon>Pseudomonadati</taxon>
        <taxon>Pseudomonadota</taxon>
        <taxon>Gammaproteobacteria</taxon>
        <taxon>Vibrionales</taxon>
        <taxon>Vibrionaceae</taxon>
        <taxon>Photobacterium</taxon>
    </lineage>
</organism>
<evidence type="ECO:0000256" key="7">
    <source>
        <dbReference type="PIRSR" id="PIRSR000446-1"/>
    </source>
</evidence>
<dbReference type="NCBIfam" id="TIGR00128">
    <property type="entry name" value="fabD"/>
    <property type="match status" value="1"/>
</dbReference>
<dbReference type="KEGG" id="pgb:H744_1c0662"/>
<name>A0A0C5WHN8_9GAMM</name>
<keyword evidence="10" id="KW-1185">Reference proteome</keyword>
<proteinExistence type="inferred from homology"/>
<dbReference type="InterPro" id="IPR001227">
    <property type="entry name" value="Ac_transferase_dom_sf"/>
</dbReference>
<evidence type="ECO:0000256" key="2">
    <source>
        <dbReference type="ARBA" id="ARBA00018953"/>
    </source>
</evidence>
<comment type="similarity">
    <text evidence="6">Belongs to the fabD family.</text>
</comment>
<dbReference type="GO" id="GO:0006633">
    <property type="term" value="P:fatty acid biosynthetic process"/>
    <property type="evidence" value="ECO:0007669"/>
    <property type="project" value="TreeGrafter"/>
</dbReference>
<dbReference type="InterPro" id="IPR004410">
    <property type="entry name" value="Malonyl_CoA-ACP_transAc_FabD"/>
</dbReference>
<feature type="active site" evidence="7">
    <location>
        <position position="192"/>
    </location>
</feature>
<dbReference type="Pfam" id="PF00698">
    <property type="entry name" value="Acyl_transf_1"/>
    <property type="match status" value="1"/>
</dbReference>
<dbReference type="Gene3D" id="3.30.70.250">
    <property type="entry name" value="Malonyl-CoA ACP transacylase, ACP-binding"/>
    <property type="match status" value="1"/>
</dbReference>
<feature type="active site" evidence="7">
    <location>
        <position position="87"/>
    </location>
</feature>
<evidence type="ECO:0000256" key="1">
    <source>
        <dbReference type="ARBA" id="ARBA00013258"/>
    </source>
</evidence>
<dbReference type="GO" id="GO:0005829">
    <property type="term" value="C:cytosol"/>
    <property type="evidence" value="ECO:0007669"/>
    <property type="project" value="TreeGrafter"/>
</dbReference>
<comment type="catalytic activity">
    <reaction evidence="5 6">
        <text>holo-[ACP] + malonyl-CoA = malonyl-[ACP] + CoA</text>
        <dbReference type="Rhea" id="RHEA:41792"/>
        <dbReference type="Rhea" id="RHEA-COMP:9623"/>
        <dbReference type="Rhea" id="RHEA-COMP:9685"/>
        <dbReference type="ChEBI" id="CHEBI:57287"/>
        <dbReference type="ChEBI" id="CHEBI:57384"/>
        <dbReference type="ChEBI" id="CHEBI:64479"/>
        <dbReference type="ChEBI" id="CHEBI:78449"/>
        <dbReference type="EC" id="2.3.1.39"/>
    </reaction>
</comment>
<dbReference type="SUPFAM" id="SSF52151">
    <property type="entry name" value="FabD/lysophospholipase-like"/>
    <property type="match status" value="1"/>
</dbReference>
<dbReference type="SUPFAM" id="SSF55048">
    <property type="entry name" value="Probable ACP-binding domain of malonyl-CoA ACP transacylase"/>
    <property type="match status" value="1"/>
</dbReference>
<dbReference type="InterPro" id="IPR050858">
    <property type="entry name" value="Mal-CoA-ACP_Trans/PKS_FabD"/>
</dbReference>
<evidence type="ECO:0000313" key="10">
    <source>
        <dbReference type="Proteomes" id="UP000032303"/>
    </source>
</evidence>
<dbReference type="PANTHER" id="PTHR42681">
    <property type="entry name" value="MALONYL-COA-ACYL CARRIER PROTEIN TRANSACYLASE, MITOCHONDRIAL"/>
    <property type="match status" value="1"/>
</dbReference>
<gene>
    <name evidence="9" type="ORF">H744_1c0662</name>
</gene>